<dbReference type="AlphaFoldDB" id="A0A0F9M996"/>
<dbReference type="EMBL" id="LAZR01010678">
    <property type="protein sequence ID" value="KKM65707.1"/>
    <property type="molecule type" value="Genomic_DNA"/>
</dbReference>
<sequence length="33" mass="3298">MADPEKGLPAEQPAETGTPPDPTATPAPVANEP</sequence>
<reference evidence="2" key="1">
    <citation type="journal article" date="2015" name="Nature">
        <title>Complex archaea that bridge the gap between prokaryotes and eukaryotes.</title>
        <authorList>
            <person name="Spang A."/>
            <person name="Saw J.H."/>
            <person name="Jorgensen S.L."/>
            <person name="Zaremba-Niedzwiedzka K."/>
            <person name="Martijn J."/>
            <person name="Lind A.E."/>
            <person name="van Eijk R."/>
            <person name="Schleper C."/>
            <person name="Guy L."/>
            <person name="Ettema T.J."/>
        </authorList>
    </citation>
    <scope>NUCLEOTIDE SEQUENCE</scope>
</reference>
<gene>
    <name evidence="2" type="ORF">LCGC14_1488580</name>
</gene>
<accession>A0A0F9M996</accession>
<comment type="caution">
    <text evidence="2">The sequence shown here is derived from an EMBL/GenBank/DDBJ whole genome shotgun (WGS) entry which is preliminary data.</text>
</comment>
<feature type="non-terminal residue" evidence="2">
    <location>
        <position position="33"/>
    </location>
</feature>
<evidence type="ECO:0000313" key="2">
    <source>
        <dbReference type="EMBL" id="KKM65707.1"/>
    </source>
</evidence>
<organism evidence="2">
    <name type="scientific">marine sediment metagenome</name>
    <dbReference type="NCBI Taxonomy" id="412755"/>
    <lineage>
        <taxon>unclassified sequences</taxon>
        <taxon>metagenomes</taxon>
        <taxon>ecological metagenomes</taxon>
    </lineage>
</organism>
<protein>
    <submittedName>
        <fullName evidence="2">Uncharacterized protein</fullName>
    </submittedName>
</protein>
<evidence type="ECO:0000256" key="1">
    <source>
        <dbReference type="SAM" id="MobiDB-lite"/>
    </source>
</evidence>
<proteinExistence type="predicted"/>
<name>A0A0F9M996_9ZZZZ</name>
<feature type="region of interest" description="Disordered" evidence="1">
    <location>
        <begin position="1"/>
        <end position="33"/>
    </location>
</feature>